<proteinExistence type="predicted"/>
<sequence length="95" mass="10368">MDSSHMDGRAELLPGCYGLVGQSHEPRDCLDATSRDVWLSLGSTHICGLRHADRLVPIRVERKLARGRGGLFGKGPRADGVLQNYVKLQKATEIG</sequence>
<evidence type="ECO:0000313" key="1">
    <source>
        <dbReference type="EMBL" id="GBL68526.1"/>
    </source>
</evidence>
<keyword evidence="2" id="KW-1185">Reference proteome</keyword>
<name>A0A4Y1ZUM5_ARAVE</name>
<gene>
    <name evidence="1" type="ORF">AVEN_12875_1</name>
</gene>
<protein>
    <submittedName>
        <fullName evidence="1">Uncharacterized protein</fullName>
    </submittedName>
</protein>
<accession>A0A4Y1ZUM5</accession>
<dbReference type="EMBL" id="BGPR01078038">
    <property type="protein sequence ID" value="GBL68526.1"/>
    <property type="molecule type" value="Genomic_DNA"/>
</dbReference>
<dbReference type="Proteomes" id="UP000499080">
    <property type="component" value="Unassembled WGS sequence"/>
</dbReference>
<evidence type="ECO:0000313" key="2">
    <source>
        <dbReference type="Proteomes" id="UP000499080"/>
    </source>
</evidence>
<reference evidence="1 2" key="1">
    <citation type="journal article" date="2019" name="Sci. Rep.">
        <title>Orb-weaving spider Araneus ventricosus genome elucidates the spidroin gene catalogue.</title>
        <authorList>
            <person name="Kono N."/>
            <person name="Nakamura H."/>
            <person name="Ohtoshi R."/>
            <person name="Moran D.A.P."/>
            <person name="Shinohara A."/>
            <person name="Yoshida Y."/>
            <person name="Fujiwara M."/>
            <person name="Mori M."/>
            <person name="Tomita M."/>
            <person name="Arakawa K."/>
        </authorList>
    </citation>
    <scope>NUCLEOTIDE SEQUENCE [LARGE SCALE GENOMIC DNA]</scope>
</reference>
<comment type="caution">
    <text evidence="1">The sequence shown here is derived from an EMBL/GenBank/DDBJ whole genome shotgun (WGS) entry which is preliminary data.</text>
</comment>
<dbReference type="AlphaFoldDB" id="A0A4Y1ZUM5"/>
<organism evidence="1 2">
    <name type="scientific">Araneus ventricosus</name>
    <name type="common">Orbweaver spider</name>
    <name type="synonym">Epeira ventricosa</name>
    <dbReference type="NCBI Taxonomy" id="182803"/>
    <lineage>
        <taxon>Eukaryota</taxon>
        <taxon>Metazoa</taxon>
        <taxon>Ecdysozoa</taxon>
        <taxon>Arthropoda</taxon>
        <taxon>Chelicerata</taxon>
        <taxon>Arachnida</taxon>
        <taxon>Araneae</taxon>
        <taxon>Araneomorphae</taxon>
        <taxon>Entelegynae</taxon>
        <taxon>Araneoidea</taxon>
        <taxon>Araneidae</taxon>
        <taxon>Araneus</taxon>
    </lineage>
</organism>